<evidence type="ECO:0000259" key="6">
    <source>
        <dbReference type="PROSITE" id="PS50103"/>
    </source>
</evidence>
<keyword evidence="1 4" id="KW-0479">Metal-binding</keyword>
<feature type="compositionally biased region" description="Basic and acidic residues" evidence="5">
    <location>
        <begin position="753"/>
        <end position="762"/>
    </location>
</feature>
<keyword evidence="3 4" id="KW-0862">Zinc</keyword>
<feature type="compositionally biased region" description="Basic and acidic residues" evidence="5">
    <location>
        <begin position="170"/>
        <end position="187"/>
    </location>
</feature>
<dbReference type="InterPro" id="IPR000571">
    <property type="entry name" value="Znf_CCCH"/>
</dbReference>
<dbReference type="Gene3D" id="4.10.1000.10">
    <property type="entry name" value="Zinc finger, CCCH-type"/>
    <property type="match status" value="1"/>
</dbReference>
<dbReference type="Pfam" id="PF00642">
    <property type="entry name" value="zf-CCCH"/>
    <property type="match status" value="1"/>
</dbReference>
<evidence type="ECO:0000313" key="8">
    <source>
        <dbReference type="Proteomes" id="UP000279259"/>
    </source>
</evidence>
<dbReference type="Proteomes" id="UP000279259">
    <property type="component" value="Unassembled WGS sequence"/>
</dbReference>
<feature type="compositionally biased region" description="Gly residues" evidence="5">
    <location>
        <begin position="763"/>
        <end position="775"/>
    </location>
</feature>
<dbReference type="OrthoDB" id="2576621at2759"/>
<feature type="region of interest" description="Disordered" evidence="5">
    <location>
        <begin position="681"/>
        <end position="779"/>
    </location>
</feature>
<evidence type="ECO:0000256" key="4">
    <source>
        <dbReference type="PROSITE-ProRule" id="PRU00723"/>
    </source>
</evidence>
<dbReference type="SUPFAM" id="SSF90229">
    <property type="entry name" value="CCCH zinc finger"/>
    <property type="match status" value="1"/>
</dbReference>
<feature type="region of interest" description="Disordered" evidence="5">
    <location>
        <begin position="146"/>
        <end position="204"/>
    </location>
</feature>
<dbReference type="SMART" id="SM00356">
    <property type="entry name" value="ZnF_C3H1"/>
    <property type="match status" value="1"/>
</dbReference>
<evidence type="ECO:0000256" key="3">
    <source>
        <dbReference type="ARBA" id="ARBA00022833"/>
    </source>
</evidence>
<dbReference type="EMBL" id="RSCD01000010">
    <property type="protein sequence ID" value="RSH90659.1"/>
    <property type="molecule type" value="Genomic_DNA"/>
</dbReference>
<evidence type="ECO:0000256" key="5">
    <source>
        <dbReference type="SAM" id="MobiDB-lite"/>
    </source>
</evidence>
<keyword evidence="8" id="KW-1185">Reference proteome</keyword>
<feature type="compositionally biased region" description="Low complexity" evidence="5">
    <location>
        <begin position="409"/>
        <end position="429"/>
    </location>
</feature>
<feature type="zinc finger region" description="C3H1-type" evidence="4">
    <location>
        <begin position="781"/>
        <end position="808"/>
    </location>
</feature>
<gene>
    <name evidence="7" type="ORF">EHS25_001264</name>
</gene>
<evidence type="ECO:0000256" key="2">
    <source>
        <dbReference type="ARBA" id="ARBA00022771"/>
    </source>
</evidence>
<proteinExistence type="predicted"/>
<comment type="caution">
    <text evidence="7">The sequence shown here is derived from an EMBL/GenBank/DDBJ whole genome shotgun (WGS) entry which is preliminary data.</text>
</comment>
<protein>
    <recommendedName>
        <fullName evidence="6">C3H1-type domain-containing protein</fullName>
    </recommendedName>
</protein>
<feature type="region of interest" description="Disordered" evidence="5">
    <location>
        <begin position="364"/>
        <end position="474"/>
    </location>
</feature>
<name>A0A427YHU6_9TREE</name>
<feature type="domain" description="C3H1-type" evidence="6">
    <location>
        <begin position="781"/>
        <end position="808"/>
    </location>
</feature>
<keyword evidence="2 4" id="KW-0863">Zinc-finger</keyword>
<feature type="compositionally biased region" description="Low complexity" evidence="5">
    <location>
        <begin position="689"/>
        <end position="701"/>
    </location>
</feature>
<feature type="compositionally biased region" description="Basic and acidic residues" evidence="5">
    <location>
        <begin position="392"/>
        <end position="402"/>
    </location>
</feature>
<dbReference type="PROSITE" id="PS50103">
    <property type="entry name" value="ZF_C3H1"/>
    <property type="match status" value="1"/>
</dbReference>
<dbReference type="AlphaFoldDB" id="A0A427YHU6"/>
<dbReference type="InterPro" id="IPR036855">
    <property type="entry name" value="Znf_CCCH_sf"/>
</dbReference>
<evidence type="ECO:0000256" key="1">
    <source>
        <dbReference type="ARBA" id="ARBA00022723"/>
    </source>
</evidence>
<sequence>MTEAFVPDWAMTDPNEYQFDFGDPSGSGSGYVDLGDMGAQYDFGGGAVFFQHQLDGPSSFAGHEPEYLSGPSNYAGHGQGYPQQAYDPSQQYIAMSDIAPLPSAPVPYDEPMPHVGAVLPPGGQLAPPDFAPYPLVPLHIGPATLPKILSPSPTPVDPSQPPSSSSNSKRKFDSSSFEKPKEAKPEVKPVAAAKPPQKKDEPPTWDTISRLITRESLQSPSAKPSALFRYLRTQYIDGQSAPPQFSPDPEELRQILMNLVQFTPVVYRRIMADSDKYTATIARWLRTMSKEPVLWSPAIGPLFMYLSKTDMPVNYLIDYKIGKLAKVVLEKALEKNVPQAVGIQNAFNQYDSYVRQVLLPGKRHFPPESAETAAKKRKTDDAASTDRPSGSVDRKPALDKKPSPPPGSKPAAPSKSVAKPAAPAKSSSADMSFFRAGPSASASASTVKPKAPLPSFKKAPVAARPPPVAAGPSATSSLLASTLSALNKRTDSPRLPLGLAGATAEPATEHKVKLNKKGHSVRFRDVVPDGGALEDVKLFKEEMWELEMPFWKVDDGVHGRSTHDLEVDEGSALRGHVMDEDEKPVEWYEPDEYIDYTPRPVTGEAQVQEDRERGILASYSMINEDPDETGVRIVERGPDTKVFDPRNLLAPPPPVAAAPAPTVSALLAGLGNLGGIVGNIPPPQPQPYATPYGQPEQPYQYGGYGGYSQTGHAPQPPPSQGGWAAPTHNAYEPPPGGWSTYPGNGDGGGGGRGYDRDNRDRGSGGYSRGGSGHSGGQNRRNYKTQVCKFWLKNDCHAGDSCSFKHEYS</sequence>
<organism evidence="7 8">
    <name type="scientific">Saitozyma podzolica</name>
    <dbReference type="NCBI Taxonomy" id="1890683"/>
    <lineage>
        <taxon>Eukaryota</taxon>
        <taxon>Fungi</taxon>
        <taxon>Dikarya</taxon>
        <taxon>Basidiomycota</taxon>
        <taxon>Agaricomycotina</taxon>
        <taxon>Tremellomycetes</taxon>
        <taxon>Tremellales</taxon>
        <taxon>Trimorphomycetaceae</taxon>
        <taxon>Saitozyma</taxon>
    </lineage>
</organism>
<dbReference type="STRING" id="1890683.A0A427YHU6"/>
<dbReference type="GO" id="GO:0008270">
    <property type="term" value="F:zinc ion binding"/>
    <property type="evidence" value="ECO:0007669"/>
    <property type="project" value="UniProtKB-KW"/>
</dbReference>
<reference evidence="7 8" key="1">
    <citation type="submission" date="2018-11" db="EMBL/GenBank/DDBJ databases">
        <title>Genome sequence of Saitozyma podzolica DSM 27192.</title>
        <authorList>
            <person name="Aliyu H."/>
            <person name="Gorte O."/>
            <person name="Ochsenreither K."/>
        </authorList>
    </citation>
    <scope>NUCLEOTIDE SEQUENCE [LARGE SCALE GENOMIC DNA]</scope>
    <source>
        <strain evidence="7 8">DSM 27192</strain>
    </source>
</reference>
<feature type="compositionally biased region" description="Pro residues" evidence="5">
    <location>
        <begin position="152"/>
        <end position="161"/>
    </location>
</feature>
<evidence type="ECO:0000313" key="7">
    <source>
        <dbReference type="EMBL" id="RSH90659.1"/>
    </source>
</evidence>
<accession>A0A427YHU6</accession>